<reference evidence="4 5" key="1">
    <citation type="journal article" date="2018" name="BMC Genomics">
        <title>Genomic evidence for intraspecific hybridization in a clonal and extremely halotolerant yeast.</title>
        <authorList>
            <person name="Gostincar C."/>
            <person name="Stajich J.E."/>
            <person name="Zupancic J."/>
            <person name="Zalar P."/>
            <person name="Gunde-Cimerman N."/>
        </authorList>
    </citation>
    <scope>NUCLEOTIDE SEQUENCE [LARGE SCALE GENOMIC DNA]</scope>
    <source>
        <strain evidence="4 5">EXF-2788</strain>
    </source>
</reference>
<dbReference type="Pfam" id="PF04082">
    <property type="entry name" value="Fungal_trans"/>
    <property type="match status" value="1"/>
</dbReference>
<dbReference type="VEuPathDB" id="FungiDB:BTJ68_00577"/>
<evidence type="ECO:0000313" key="5">
    <source>
        <dbReference type="Proteomes" id="UP000268823"/>
    </source>
</evidence>
<protein>
    <recommendedName>
        <fullName evidence="3">Xylanolytic transcriptional activator regulatory domain-containing protein</fullName>
    </recommendedName>
</protein>
<dbReference type="AlphaFoldDB" id="A0A3M7F4R6"/>
<accession>A0A3M7F4R6</accession>
<feature type="compositionally biased region" description="Polar residues" evidence="2">
    <location>
        <begin position="14"/>
        <end position="32"/>
    </location>
</feature>
<evidence type="ECO:0000313" key="4">
    <source>
        <dbReference type="EMBL" id="RMY83763.1"/>
    </source>
</evidence>
<dbReference type="GO" id="GO:0003677">
    <property type="term" value="F:DNA binding"/>
    <property type="evidence" value="ECO:0007669"/>
    <property type="project" value="InterPro"/>
</dbReference>
<keyword evidence="1" id="KW-0539">Nucleus</keyword>
<dbReference type="EMBL" id="QWIR01000172">
    <property type="protein sequence ID" value="RMY83763.1"/>
    <property type="molecule type" value="Genomic_DNA"/>
</dbReference>
<dbReference type="InterPro" id="IPR007219">
    <property type="entry name" value="XnlR_reg_dom"/>
</dbReference>
<dbReference type="CDD" id="cd12148">
    <property type="entry name" value="fungal_TF_MHR"/>
    <property type="match status" value="1"/>
</dbReference>
<dbReference type="OrthoDB" id="10067394at2759"/>
<gene>
    <name evidence="4" type="ORF">D0861_07279</name>
</gene>
<organism evidence="4 5">
    <name type="scientific">Hortaea werneckii</name>
    <name type="common">Black yeast</name>
    <name type="synonym">Cladosporium werneckii</name>
    <dbReference type="NCBI Taxonomy" id="91943"/>
    <lineage>
        <taxon>Eukaryota</taxon>
        <taxon>Fungi</taxon>
        <taxon>Dikarya</taxon>
        <taxon>Ascomycota</taxon>
        <taxon>Pezizomycotina</taxon>
        <taxon>Dothideomycetes</taxon>
        <taxon>Dothideomycetidae</taxon>
        <taxon>Mycosphaerellales</taxon>
        <taxon>Teratosphaeriaceae</taxon>
        <taxon>Hortaea</taxon>
    </lineage>
</organism>
<evidence type="ECO:0000259" key="3">
    <source>
        <dbReference type="Pfam" id="PF04082"/>
    </source>
</evidence>
<evidence type="ECO:0000256" key="2">
    <source>
        <dbReference type="SAM" id="MobiDB-lite"/>
    </source>
</evidence>
<feature type="domain" description="Xylanolytic transcriptional activator regulatory" evidence="3">
    <location>
        <begin position="96"/>
        <end position="327"/>
    </location>
</feature>
<dbReference type="PANTHER" id="PTHR47431">
    <property type="entry name" value="ZN(II)2CYS6 TRANSCRIPTION FACTOR (EUROFUNG)-RELATED"/>
    <property type="match status" value="1"/>
</dbReference>
<dbReference type="Proteomes" id="UP000268823">
    <property type="component" value="Unassembled WGS sequence"/>
</dbReference>
<feature type="region of interest" description="Disordered" evidence="2">
    <location>
        <begin position="1"/>
        <end position="42"/>
    </location>
</feature>
<evidence type="ECO:0000256" key="1">
    <source>
        <dbReference type="ARBA" id="ARBA00023242"/>
    </source>
</evidence>
<proteinExistence type="predicted"/>
<comment type="caution">
    <text evidence="4">The sequence shown here is derived from an EMBL/GenBank/DDBJ whole genome shotgun (WGS) entry which is preliminary data.</text>
</comment>
<dbReference type="GO" id="GO:0006351">
    <property type="term" value="P:DNA-templated transcription"/>
    <property type="evidence" value="ECO:0007669"/>
    <property type="project" value="InterPro"/>
</dbReference>
<sequence>MGGRWQREQAMANDLSSGSSCSPRPNGQNSPSDHGLNALPSPLSTSAAEVRHSRLDNNLYRDFRLEDAVRSGPLAVGCNPEIDLGLSRQDEERLVQLYYSQFAQHHNILVPRARFERQNYPPYLKAVVYLIGSQFTPAFKSIALHTTAHTLLQGPHDPNLFLVQALLLHAITLHARGDRVNALSQLSRASDMAIQLGLNLRHAAIAYGGQDTLLQECVRRTWWELYVVDGFFAAVHRQTRFRSNTVPLEAALPCEESDYFEGMSSPQSTTIEQMDARFFLDAPQGFSSACYRVEAVRILARVLALSPTTNEGPDDLQSIDNAIRAWRLHLVDSKAATTDCFGRIDCVMLQAFAFIHSATIILHFPRSELLLRVPSASNIECASRMTPESPTSAQHATKAIAASKDISDLATMQGSDKSPLLVCGLVFGCIVQLSACSAHGHSCLIQHRDRVALMTGELKSLGRSWPIAAHALQKLNAIAAGVFRPASTEHSNDESLSGENSLGLHDAGIDVDAMLKELSGFDLFPPGVPADDPIFDFASVDPIAL</sequence>
<name>A0A3M7F4R6_HORWE</name>
<dbReference type="PANTHER" id="PTHR47431:SF2">
    <property type="entry name" value="ZN(II)2CYS6 TRANSCRIPTION FACTOR (EUROFUNG)"/>
    <property type="match status" value="1"/>
</dbReference>
<dbReference type="GO" id="GO:0008270">
    <property type="term" value="F:zinc ion binding"/>
    <property type="evidence" value="ECO:0007669"/>
    <property type="project" value="InterPro"/>
</dbReference>